<dbReference type="GO" id="GO:0046872">
    <property type="term" value="F:metal ion binding"/>
    <property type="evidence" value="ECO:0007669"/>
    <property type="project" value="UniProtKB-KW"/>
</dbReference>
<comment type="cofactor">
    <cofactor evidence="1 4">
        <name>Mg(2+)</name>
        <dbReference type="ChEBI" id="CHEBI:18420"/>
    </cofactor>
</comment>
<dbReference type="PANTHER" id="PTHR35201:SF4">
    <property type="entry name" value="BETA-PINACENE SYNTHASE-RELATED"/>
    <property type="match status" value="1"/>
</dbReference>
<dbReference type="EMBL" id="MU859123">
    <property type="protein sequence ID" value="KAK3952444.1"/>
    <property type="molecule type" value="Genomic_DNA"/>
</dbReference>
<comment type="caution">
    <text evidence="6">The sequence shown here is derived from an EMBL/GenBank/DDBJ whole genome shotgun (WGS) entry which is preliminary data.</text>
</comment>
<keyword evidence="5" id="KW-0732">Signal</keyword>
<dbReference type="InterPro" id="IPR008949">
    <property type="entry name" value="Isoprenoid_synthase_dom_sf"/>
</dbReference>
<organism evidence="6 7">
    <name type="scientific">Pseudoneurospora amorphoporcata</name>
    <dbReference type="NCBI Taxonomy" id="241081"/>
    <lineage>
        <taxon>Eukaryota</taxon>
        <taxon>Fungi</taxon>
        <taxon>Dikarya</taxon>
        <taxon>Ascomycota</taxon>
        <taxon>Pezizomycotina</taxon>
        <taxon>Sordariomycetes</taxon>
        <taxon>Sordariomycetidae</taxon>
        <taxon>Sordariales</taxon>
        <taxon>Sordariaceae</taxon>
        <taxon>Pseudoneurospora</taxon>
    </lineage>
</organism>
<reference evidence="6" key="2">
    <citation type="submission" date="2023-06" db="EMBL/GenBank/DDBJ databases">
        <authorList>
            <consortium name="Lawrence Berkeley National Laboratory"/>
            <person name="Mondo S.J."/>
            <person name="Hensen N."/>
            <person name="Bonometti L."/>
            <person name="Westerberg I."/>
            <person name="Brannstrom I.O."/>
            <person name="Guillou S."/>
            <person name="Cros-Aarteil S."/>
            <person name="Calhoun S."/>
            <person name="Haridas S."/>
            <person name="Kuo A."/>
            <person name="Pangilinan J."/>
            <person name="Riley R."/>
            <person name="Labutti K."/>
            <person name="Andreopoulos B."/>
            <person name="Lipzen A."/>
            <person name="Chen C."/>
            <person name="Yanf M."/>
            <person name="Daum C."/>
            <person name="Ng V."/>
            <person name="Clum A."/>
            <person name="Steindorff A."/>
            <person name="Ohm R."/>
            <person name="Martin F."/>
            <person name="Silar P."/>
            <person name="Natvig D."/>
            <person name="Lalanne C."/>
            <person name="Gautier V."/>
            <person name="Ament-Velasquez S.L."/>
            <person name="Kruys A."/>
            <person name="Hutchinson M.I."/>
            <person name="Powell A.J."/>
            <person name="Barry K."/>
            <person name="Miller A.N."/>
            <person name="Grigoriev I.V."/>
            <person name="Debuchy R."/>
            <person name="Gladieux P."/>
            <person name="Thoren M.H."/>
            <person name="Johannesson H."/>
        </authorList>
    </citation>
    <scope>NUCLEOTIDE SEQUENCE</scope>
    <source>
        <strain evidence="6">CBS 626.80</strain>
    </source>
</reference>
<comment type="similarity">
    <text evidence="2 4">Belongs to the terpene synthase family.</text>
</comment>
<dbReference type="Proteomes" id="UP001303222">
    <property type="component" value="Unassembled WGS sequence"/>
</dbReference>
<evidence type="ECO:0000313" key="7">
    <source>
        <dbReference type="Proteomes" id="UP001303222"/>
    </source>
</evidence>
<keyword evidence="4" id="KW-0456">Lyase</keyword>
<dbReference type="SUPFAM" id="SSF48576">
    <property type="entry name" value="Terpenoid synthases"/>
    <property type="match status" value="1"/>
</dbReference>
<accession>A0AAN6SG94</accession>
<gene>
    <name evidence="6" type="ORF">QBC32DRAFT_341354</name>
</gene>
<dbReference type="InterPro" id="IPR034686">
    <property type="entry name" value="Terpene_cyclase-like_2"/>
</dbReference>
<keyword evidence="7" id="KW-1185">Reference proteome</keyword>
<evidence type="ECO:0000313" key="6">
    <source>
        <dbReference type="EMBL" id="KAK3952444.1"/>
    </source>
</evidence>
<reference evidence="6" key="1">
    <citation type="journal article" date="2023" name="Mol. Phylogenet. Evol.">
        <title>Genome-scale phylogeny and comparative genomics of the fungal order Sordariales.</title>
        <authorList>
            <person name="Hensen N."/>
            <person name="Bonometti L."/>
            <person name="Westerberg I."/>
            <person name="Brannstrom I.O."/>
            <person name="Guillou S."/>
            <person name="Cros-Aarteil S."/>
            <person name="Calhoun S."/>
            <person name="Haridas S."/>
            <person name="Kuo A."/>
            <person name="Mondo S."/>
            <person name="Pangilinan J."/>
            <person name="Riley R."/>
            <person name="LaButti K."/>
            <person name="Andreopoulos B."/>
            <person name="Lipzen A."/>
            <person name="Chen C."/>
            <person name="Yan M."/>
            <person name="Daum C."/>
            <person name="Ng V."/>
            <person name="Clum A."/>
            <person name="Steindorff A."/>
            <person name="Ohm R.A."/>
            <person name="Martin F."/>
            <person name="Silar P."/>
            <person name="Natvig D.O."/>
            <person name="Lalanne C."/>
            <person name="Gautier V."/>
            <person name="Ament-Velasquez S.L."/>
            <person name="Kruys A."/>
            <person name="Hutchinson M.I."/>
            <person name="Powell A.J."/>
            <person name="Barry K."/>
            <person name="Miller A.N."/>
            <person name="Grigoriev I.V."/>
            <person name="Debuchy R."/>
            <person name="Gladieux P."/>
            <person name="Hiltunen Thoren M."/>
            <person name="Johannesson H."/>
        </authorList>
    </citation>
    <scope>NUCLEOTIDE SEQUENCE</scope>
    <source>
        <strain evidence="6">CBS 626.80</strain>
    </source>
</reference>
<evidence type="ECO:0000256" key="4">
    <source>
        <dbReference type="RuleBase" id="RU366034"/>
    </source>
</evidence>
<keyword evidence="3 4" id="KW-0460">Magnesium</keyword>
<sequence length="157" mass="17821">MLGFVRGQFGLVFLLLEIFSTIPIPDWVFYSPEMRTIWKDGNFLVTVYNDILSFKKELATDFLINIIPILYFSGIPWDEVMPTIGDNMEAAAQRIDEATRKLIGITHNNSELKKAVVQFIDGIEISIAGNIGYSICTKRYSSRFKSFNEDGALVIQL</sequence>
<name>A0AAN6SG94_9PEZI</name>
<dbReference type="Gene3D" id="1.10.600.10">
    <property type="entry name" value="Farnesyl Diphosphate Synthase"/>
    <property type="match status" value="1"/>
</dbReference>
<dbReference type="GO" id="GO:0008299">
    <property type="term" value="P:isoprenoid biosynthetic process"/>
    <property type="evidence" value="ECO:0007669"/>
    <property type="project" value="UniProtKB-ARBA"/>
</dbReference>
<evidence type="ECO:0000256" key="3">
    <source>
        <dbReference type="ARBA" id="ARBA00022842"/>
    </source>
</evidence>
<dbReference type="AlphaFoldDB" id="A0AAN6SG94"/>
<dbReference type="EC" id="4.2.3.-" evidence="4"/>
<dbReference type="GO" id="GO:0010333">
    <property type="term" value="F:terpene synthase activity"/>
    <property type="evidence" value="ECO:0007669"/>
    <property type="project" value="InterPro"/>
</dbReference>
<dbReference type="Pfam" id="PF19086">
    <property type="entry name" value="Terpene_syn_C_2"/>
    <property type="match status" value="1"/>
</dbReference>
<protein>
    <recommendedName>
        <fullName evidence="4">Terpene synthase</fullName>
        <ecNumber evidence="4">4.2.3.-</ecNumber>
    </recommendedName>
</protein>
<feature type="chain" id="PRO_5042949398" description="Terpene synthase" evidence="5">
    <location>
        <begin position="24"/>
        <end position="157"/>
    </location>
</feature>
<keyword evidence="4" id="KW-0479">Metal-binding</keyword>
<dbReference type="PANTHER" id="PTHR35201">
    <property type="entry name" value="TERPENE SYNTHASE"/>
    <property type="match status" value="1"/>
</dbReference>
<evidence type="ECO:0000256" key="5">
    <source>
        <dbReference type="SAM" id="SignalP"/>
    </source>
</evidence>
<evidence type="ECO:0000256" key="2">
    <source>
        <dbReference type="ARBA" id="ARBA00006333"/>
    </source>
</evidence>
<proteinExistence type="inferred from homology"/>
<evidence type="ECO:0000256" key="1">
    <source>
        <dbReference type="ARBA" id="ARBA00001946"/>
    </source>
</evidence>
<feature type="signal peptide" evidence="5">
    <location>
        <begin position="1"/>
        <end position="23"/>
    </location>
</feature>